<dbReference type="PANTHER" id="PTHR33119:SF1">
    <property type="entry name" value="FE2OG DIOXYGENASE DOMAIN-CONTAINING PROTEIN"/>
    <property type="match status" value="1"/>
</dbReference>
<protein>
    <recommendedName>
        <fullName evidence="1">DUF4246 domain-containing protein</fullName>
    </recommendedName>
</protein>
<dbReference type="AlphaFoldDB" id="A0A6A5RK11"/>
<gene>
    <name evidence="2" type="ORF">M421DRAFT_64812</name>
</gene>
<name>A0A6A5RK11_9PLEO</name>
<evidence type="ECO:0000313" key="3">
    <source>
        <dbReference type="Proteomes" id="UP000800082"/>
    </source>
</evidence>
<feature type="domain" description="DUF4246" evidence="1">
    <location>
        <begin position="1"/>
        <end position="84"/>
    </location>
</feature>
<reference evidence="2" key="1">
    <citation type="journal article" date="2020" name="Stud. Mycol.">
        <title>101 Dothideomycetes genomes: a test case for predicting lifestyles and emergence of pathogens.</title>
        <authorList>
            <person name="Haridas S."/>
            <person name="Albert R."/>
            <person name="Binder M."/>
            <person name="Bloem J."/>
            <person name="Labutti K."/>
            <person name="Salamov A."/>
            <person name="Andreopoulos B."/>
            <person name="Baker S."/>
            <person name="Barry K."/>
            <person name="Bills G."/>
            <person name="Bluhm B."/>
            <person name="Cannon C."/>
            <person name="Castanera R."/>
            <person name="Culley D."/>
            <person name="Daum C."/>
            <person name="Ezra D."/>
            <person name="Gonzalez J."/>
            <person name="Henrissat B."/>
            <person name="Kuo A."/>
            <person name="Liang C."/>
            <person name="Lipzen A."/>
            <person name="Lutzoni F."/>
            <person name="Magnuson J."/>
            <person name="Mondo S."/>
            <person name="Nolan M."/>
            <person name="Ohm R."/>
            <person name="Pangilinan J."/>
            <person name="Park H.-J."/>
            <person name="Ramirez L."/>
            <person name="Alfaro M."/>
            <person name="Sun H."/>
            <person name="Tritt A."/>
            <person name="Yoshinaga Y."/>
            <person name="Zwiers L.-H."/>
            <person name="Turgeon B."/>
            <person name="Goodwin S."/>
            <person name="Spatafora J."/>
            <person name="Crous P."/>
            <person name="Grigoriev I."/>
        </authorList>
    </citation>
    <scope>NUCLEOTIDE SEQUENCE</scope>
    <source>
        <strain evidence="2">CBS 183.55</strain>
    </source>
</reference>
<sequence length="88" mass="10016">PNSNNKVQDLVHPHMYPLVYRHSGVFEEEIVGVEDVITNWSGKGAVIQGKDPWDRFRYKVSGSAPPDFWSVKYSWLLTNIAFYDGSTA</sequence>
<accession>A0A6A5RK11</accession>
<dbReference type="Proteomes" id="UP000800082">
    <property type="component" value="Unassembled WGS sequence"/>
</dbReference>
<dbReference type="RefSeq" id="XP_033448055.1">
    <property type="nucleotide sequence ID" value="XM_033596197.1"/>
</dbReference>
<dbReference type="Pfam" id="PF14033">
    <property type="entry name" value="DUF4246"/>
    <property type="match status" value="1"/>
</dbReference>
<dbReference type="OrthoDB" id="415532at2759"/>
<feature type="non-terminal residue" evidence="2">
    <location>
        <position position="1"/>
    </location>
</feature>
<organism evidence="2 3">
    <name type="scientific">Didymella exigua CBS 183.55</name>
    <dbReference type="NCBI Taxonomy" id="1150837"/>
    <lineage>
        <taxon>Eukaryota</taxon>
        <taxon>Fungi</taxon>
        <taxon>Dikarya</taxon>
        <taxon>Ascomycota</taxon>
        <taxon>Pezizomycotina</taxon>
        <taxon>Dothideomycetes</taxon>
        <taxon>Pleosporomycetidae</taxon>
        <taxon>Pleosporales</taxon>
        <taxon>Pleosporineae</taxon>
        <taxon>Didymellaceae</taxon>
        <taxon>Didymella</taxon>
    </lineage>
</organism>
<evidence type="ECO:0000259" key="1">
    <source>
        <dbReference type="Pfam" id="PF14033"/>
    </source>
</evidence>
<dbReference type="InterPro" id="IPR049192">
    <property type="entry name" value="DUF4246_C"/>
</dbReference>
<dbReference type="GeneID" id="54353864"/>
<dbReference type="InterPro" id="IPR025340">
    <property type="entry name" value="DUF4246"/>
</dbReference>
<keyword evidence="3" id="KW-1185">Reference proteome</keyword>
<dbReference type="EMBL" id="ML978971">
    <property type="protein sequence ID" value="KAF1927803.1"/>
    <property type="molecule type" value="Genomic_DNA"/>
</dbReference>
<dbReference type="PANTHER" id="PTHR33119">
    <property type="entry name" value="IFI3P"/>
    <property type="match status" value="1"/>
</dbReference>
<proteinExistence type="predicted"/>
<evidence type="ECO:0000313" key="2">
    <source>
        <dbReference type="EMBL" id="KAF1927803.1"/>
    </source>
</evidence>